<dbReference type="EMBL" id="CM000162">
    <property type="protein sequence ID" value="EDX01745.1"/>
    <property type="molecule type" value="Genomic_DNA"/>
</dbReference>
<dbReference type="KEGG" id="dya:Dyak_GE16065"/>
<protein>
    <submittedName>
        <fullName evidence="2">Uncharacterized protein</fullName>
    </submittedName>
</protein>
<proteinExistence type="predicted"/>
<keyword evidence="1" id="KW-0472">Membrane</keyword>
<feature type="transmembrane region" description="Helical" evidence="1">
    <location>
        <begin position="42"/>
        <end position="59"/>
    </location>
</feature>
<evidence type="ECO:0000256" key="1">
    <source>
        <dbReference type="SAM" id="Phobius"/>
    </source>
</evidence>
<evidence type="ECO:0000313" key="3">
    <source>
        <dbReference type="Proteomes" id="UP000002282"/>
    </source>
</evidence>
<organism evidence="2 3">
    <name type="scientific">Drosophila yakuba</name>
    <name type="common">Fruit fly</name>
    <dbReference type="NCBI Taxonomy" id="7245"/>
    <lineage>
        <taxon>Eukaryota</taxon>
        <taxon>Metazoa</taxon>
        <taxon>Ecdysozoa</taxon>
        <taxon>Arthropoda</taxon>
        <taxon>Hexapoda</taxon>
        <taxon>Insecta</taxon>
        <taxon>Pterygota</taxon>
        <taxon>Neoptera</taxon>
        <taxon>Endopterygota</taxon>
        <taxon>Diptera</taxon>
        <taxon>Brachycera</taxon>
        <taxon>Muscomorpha</taxon>
        <taxon>Ephydroidea</taxon>
        <taxon>Drosophilidae</taxon>
        <taxon>Drosophila</taxon>
        <taxon>Sophophora</taxon>
    </lineage>
</organism>
<dbReference type="Proteomes" id="UP000002282">
    <property type="component" value="Chromosome X"/>
</dbReference>
<feature type="transmembrane region" description="Helical" evidence="1">
    <location>
        <begin position="123"/>
        <end position="143"/>
    </location>
</feature>
<dbReference type="HOGENOM" id="CLU_112178_1_0_1"/>
<reference evidence="2 3" key="2">
    <citation type="journal article" date="2007" name="PLoS Biol.">
        <title>Principles of genome evolution in the Drosophila melanogaster species group.</title>
        <authorList>
            <person name="Ranz J.M."/>
            <person name="Maurin D."/>
            <person name="Chan Y.S."/>
            <person name="von Grotthuss M."/>
            <person name="Hillier L.W."/>
            <person name="Roote J."/>
            <person name="Ashburner M."/>
            <person name="Bergman C.M."/>
        </authorList>
    </citation>
    <scope>NUCLEOTIDE SEQUENCE [LARGE SCALE GENOMIC DNA]</scope>
    <source>
        <strain evidence="3">Tai18E2 / Tucson 14021-0261.01</strain>
    </source>
</reference>
<dbReference type="OrthoDB" id="7968664at2759"/>
<sequence>MNCIGQINDLFCHVVRTYLGITISSCETNSIWKFPADFNSKLFYYVLGISVLGALYNVLKIIDLSFRKYGTPLVRMGRPRKVMNFSGNQMRRFRIAECFLLTKAWTLMIYALVFIKPHYMNPWVLLCGATLTIDVFILAIDIIRQLEIGLIPMLVLWFKLSSMCCVLCVRWLLQRLIEVQ</sequence>
<evidence type="ECO:0000313" key="2">
    <source>
        <dbReference type="EMBL" id="EDX01745.1"/>
    </source>
</evidence>
<feature type="transmembrane region" description="Helical" evidence="1">
    <location>
        <begin position="98"/>
        <end position="117"/>
    </location>
</feature>
<accession>B4PWB4</accession>
<feature type="transmembrane region" description="Helical" evidence="1">
    <location>
        <begin position="150"/>
        <end position="173"/>
    </location>
</feature>
<keyword evidence="3" id="KW-1185">Reference proteome</keyword>
<keyword evidence="1" id="KW-0812">Transmembrane</keyword>
<gene>
    <name evidence="2" type="primary">Dyak\GE16065</name>
    <name evidence="2" type="synonym">dyak_GLEANR_17522</name>
    <name evidence="2" type="synonym">GE16065</name>
    <name evidence="2" type="ORF">Dyak_GE16065</name>
</gene>
<dbReference type="PhylomeDB" id="B4PWB4"/>
<reference evidence="2 3" key="1">
    <citation type="journal article" date="2007" name="Nature">
        <title>Evolution of genes and genomes on the Drosophila phylogeny.</title>
        <authorList>
            <consortium name="Drosophila 12 Genomes Consortium"/>
            <person name="Clark A.G."/>
            <person name="Eisen M.B."/>
            <person name="Smith D.R."/>
            <person name="Bergman C.M."/>
            <person name="Oliver B."/>
            <person name="Markow T.A."/>
            <person name="Kaufman T.C."/>
            <person name="Kellis M."/>
            <person name="Gelbart W."/>
            <person name="Iyer V.N."/>
            <person name="Pollard D.A."/>
            <person name="Sackton T.B."/>
            <person name="Larracuente A.M."/>
            <person name="Singh N.D."/>
            <person name="Abad J.P."/>
            <person name="Abt D.N."/>
            <person name="Adryan B."/>
            <person name="Aguade M."/>
            <person name="Akashi H."/>
            <person name="Anderson W.W."/>
            <person name="Aquadro C.F."/>
            <person name="Ardell D.H."/>
            <person name="Arguello R."/>
            <person name="Artieri C.G."/>
            <person name="Barbash D.A."/>
            <person name="Barker D."/>
            <person name="Barsanti P."/>
            <person name="Batterham P."/>
            <person name="Batzoglou S."/>
            <person name="Begun D."/>
            <person name="Bhutkar A."/>
            <person name="Blanco E."/>
            <person name="Bosak S.A."/>
            <person name="Bradley R.K."/>
            <person name="Brand A.D."/>
            <person name="Brent M.R."/>
            <person name="Brooks A.N."/>
            <person name="Brown R.H."/>
            <person name="Butlin R.K."/>
            <person name="Caggese C."/>
            <person name="Calvi B.R."/>
            <person name="Bernardo de Carvalho A."/>
            <person name="Caspi A."/>
            <person name="Castrezana S."/>
            <person name="Celniker S.E."/>
            <person name="Chang J.L."/>
            <person name="Chapple C."/>
            <person name="Chatterji S."/>
            <person name="Chinwalla A."/>
            <person name="Civetta A."/>
            <person name="Clifton S.W."/>
            <person name="Comeron J.M."/>
            <person name="Costello J.C."/>
            <person name="Coyne J.A."/>
            <person name="Daub J."/>
            <person name="David R.G."/>
            <person name="Delcher A.L."/>
            <person name="Delehaunty K."/>
            <person name="Do C.B."/>
            <person name="Ebling H."/>
            <person name="Edwards K."/>
            <person name="Eickbush T."/>
            <person name="Evans J.D."/>
            <person name="Filipski A."/>
            <person name="Findeiss S."/>
            <person name="Freyhult E."/>
            <person name="Fulton L."/>
            <person name="Fulton R."/>
            <person name="Garcia A.C."/>
            <person name="Gardiner A."/>
            <person name="Garfield D.A."/>
            <person name="Garvin B.E."/>
            <person name="Gibson G."/>
            <person name="Gilbert D."/>
            <person name="Gnerre S."/>
            <person name="Godfrey J."/>
            <person name="Good R."/>
            <person name="Gotea V."/>
            <person name="Gravely B."/>
            <person name="Greenberg A.J."/>
            <person name="Griffiths-Jones S."/>
            <person name="Gross S."/>
            <person name="Guigo R."/>
            <person name="Gustafson E.A."/>
            <person name="Haerty W."/>
            <person name="Hahn M.W."/>
            <person name="Halligan D.L."/>
            <person name="Halpern A.L."/>
            <person name="Halter G.M."/>
            <person name="Han M.V."/>
            <person name="Heger A."/>
            <person name="Hillier L."/>
            <person name="Hinrichs A.S."/>
            <person name="Holmes I."/>
            <person name="Hoskins R.A."/>
            <person name="Hubisz M.J."/>
            <person name="Hultmark D."/>
            <person name="Huntley M.A."/>
            <person name="Jaffe D.B."/>
            <person name="Jagadeeshan S."/>
            <person name="Jeck W.R."/>
            <person name="Johnson J."/>
            <person name="Jones C.D."/>
            <person name="Jordan W.C."/>
            <person name="Karpen G.H."/>
            <person name="Kataoka E."/>
            <person name="Keightley P.D."/>
            <person name="Kheradpour P."/>
            <person name="Kirkness E.F."/>
            <person name="Koerich L.B."/>
            <person name="Kristiansen K."/>
            <person name="Kudrna D."/>
            <person name="Kulathinal R.J."/>
            <person name="Kumar S."/>
            <person name="Kwok R."/>
            <person name="Lander E."/>
            <person name="Langley C.H."/>
            <person name="Lapoint R."/>
            <person name="Lazzaro B.P."/>
            <person name="Lee S.J."/>
            <person name="Levesque L."/>
            <person name="Li R."/>
            <person name="Lin C.F."/>
            <person name="Lin M.F."/>
            <person name="Lindblad-Toh K."/>
            <person name="Llopart A."/>
            <person name="Long M."/>
            <person name="Low L."/>
            <person name="Lozovsky E."/>
            <person name="Lu J."/>
            <person name="Luo M."/>
            <person name="Machado C.A."/>
            <person name="Makalowski W."/>
            <person name="Marzo M."/>
            <person name="Matsuda M."/>
            <person name="Matzkin L."/>
            <person name="McAllister B."/>
            <person name="McBride C.S."/>
            <person name="McKernan B."/>
            <person name="McKernan K."/>
            <person name="Mendez-Lago M."/>
            <person name="Minx P."/>
            <person name="Mollenhauer M.U."/>
            <person name="Montooth K."/>
            <person name="Mount S.M."/>
            <person name="Mu X."/>
            <person name="Myers E."/>
            <person name="Negre B."/>
            <person name="Newfeld S."/>
            <person name="Nielsen R."/>
            <person name="Noor M.A."/>
            <person name="O'Grady P."/>
            <person name="Pachter L."/>
            <person name="Papaceit M."/>
            <person name="Parisi M.J."/>
            <person name="Parisi M."/>
            <person name="Parts L."/>
            <person name="Pedersen J.S."/>
            <person name="Pesole G."/>
            <person name="Phillippy A.M."/>
            <person name="Ponting C.P."/>
            <person name="Pop M."/>
            <person name="Porcelli D."/>
            <person name="Powell J.R."/>
            <person name="Prohaska S."/>
            <person name="Pruitt K."/>
            <person name="Puig M."/>
            <person name="Quesneville H."/>
            <person name="Ram K.R."/>
            <person name="Rand D."/>
            <person name="Rasmussen M.D."/>
            <person name="Reed L.K."/>
            <person name="Reenan R."/>
            <person name="Reily A."/>
            <person name="Remington K.A."/>
            <person name="Rieger T.T."/>
            <person name="Ritchie M.G."/>
            <person name="Robin C."/>
            <person name="Rogers Y.H."/>
            <person name="Rohde C."/>
            <person name="Rozas J."/>
            <person name="Rubenfield M.J."/>
            <person name="Ruiz A."/>
            <person name="Russo S."/>
            <person name="Salzberg S.L."/>
            <person name="Sanchez-Gracia A."/>
            <person name="Saranga D.J."/>
            <person name="Sato H."/>
            <person name="Schaeffer S.W."/>
            <person name="Schatz M.C."/>
            <person name="Schlenke T."/>
            <person name="Schwartz R."/>
            <person name="Segarra C."/>
            <person name="Singh R.S."/>
            <person name="Sirot L."/>
            <person name="Sirota M."/>
            <person name="Sisneros N.B."/>
            <person name="Smith C.D."/>
            <person name="Smith T.F."/>
            <person name="Spieth J."/>
            <person name="Stage D.E."/>
            <person name="Stark A."/>
            <person name="Stephan W."/>
            <person name="Strausberg R.L."/>
            <person name="Strempel S."/>
            <person name="Sturgill D."/>
            <person name="Sutton G."/>
            <person name="Sutton G.G."/>
            <person name="Tao W."/>
            <person name="Teichmann S."/>
            <person name="Tobari Y.N."/>
            <person name="Tomimura Y."/>
            <person name="Tsolas J.M."/>
            <person name="Valente V.L."/>
            <person name="Venter E."/>
            <person name="Venter J.C."/>
            <person name="Vicario S."/>
            <person name="Vieira F.G."/>
            <person name="Vilella A.J."/>
            <person name="Villasante A."/>
            <person name="Walenz B."/>
            <person name="Wang J."/>
            <person name="Wasserman M."/>
            <person name="Watts T."/>
            <person name="Wilson D."/>
            <person name="Wilson R.K."/>
            <person name="Wing R.A."/>
            <person name="Wolfner M.F."/>
            <person name="Wong A."/>
            <person name="Wong G.K."/>
            <person name="Wu C.I."/>
            <person name="Wu G."/>
            <person name="Yamamoto D."/>
            <person name="Yang H.P."/>
            <person name="Yang S.P."/>
            <person name="Yorke J.A."/>
            <person name="Yoshida K."/>
            <person name="Zdobnov E."/>
            <person name="Zhang P."/>
            <person name="Zhang Y."/>
            <person name="Zimin A.V."/>
            <person name="Baldwin J."/>
            <person name="Abdouelleil A."/>
            <person name="Abdulkadir J."/>
            <person name="Abebe A."/>
            <person name="Abera B."/>
            <person name="Abreu J."/>
            <person name="Acer S.C."/>
            <person name="Aftuck L."/>
            <person name="Alexander A."/>
            <person name="An P."/>
            <person name="Anderson E."/>
            <person name="Anderson S."/>
            <person name="Arachi H."/>
            <person name="Azer M."/>
            <person name="Bachantsang P."/>
            <person name="Barry A."/>
            <person name="Bayul T."/>
            <person name="Berlin A."/>
            <person name="Bessette D."/>
            <person name="Bloom T."/>
            <person name="Blye J."/>
            <person name="Boguslavskiy L."/>
            <person name="Bonnet C."/>
            <person name="Boukhgalter B."/>
            <person name="Bourzgui I."/>
            <person name="Brown A."/>
            <person name="Cahill P."/>
            <person name="Channer S."/>
            <person name="Cheshatsang Y."/>
            <person name="Chuda L."/>
            <person name="Citroen M."/>
            <person name="Collymore A."/>
            <person name="Cooke P."/>
            <person name="Costello M."/>
            <person name="D'Aco K."/>
            <person name="Daza R."/>
            <person name="De Haan G."/>
            <person name="DeGray S."/>
            <person name="DeMaso C."/>
            <person name="Dhargay N."/>
            <person name="Dooley K."/>
            <person name="Dooley E."/>
            <person name="Doricent M."/>
            <person name="Dorje P."/>
            <person name="Dorjee K."/>
            <person name="Dupes A."/>
            <person name="Elong R."/>
            <person name="Falk J."/>
            <person name="Farina A."/>
            <person name="Faro S."/>
            <person name="Ferguson D."/>
            <person name="Fisher S."/>
            <person name="Foley C.D."/>
            <person name="Franke A."/>
            <person name="Friedrich D."/>
            <person name="Gadbois L."/>
            <person name="Gearin G."/>
            <person name="Gearin C.R."/>
            <person name="Giannoukos G."/>
            <person name="Goode T."/>
            <person name="Graham J."/>
            <person name="Grandbois E."/>
            <person name="Grewal S."/>
            <person name="Gyaltsen K."/>
            <person name="Hafez N."/>
            <person name="Hagos B."/>
            <person name="Hall J."/>
            <person name="Henson C."/>
            <person name="Hollinger A."/>
            <person name="Honan T."/>
            <person name="Huard M.D."/>
            <person name="Hughes L."/>
            <person name="Hurhula B."/>
            <person name="Husby M.E."/>
            <person name="Kamat A."/>
            <person name="Kanga B."/>
            <person name="Kashin S."/>
            <person name="Khazanovich D."/>
            <person name="Kisner P."/>
            <person name="Lance K."/>
            <person name="Lara M."/>
            <person name="Lee W."/>
            <person name="Lennon N."/>
            <person name="Letendre F."/>
            <person name="LeVine R."/>
            <person name="Lipovsky A."/>
            <person name="Liu X."/>
            <person name="Liu J."/>
            <person name="Liu S."/>
            <person name="Lokyitsang T."/>
            <person name="Lokyitsang Y."/>
            <person name="Lubonja R."/>
            <person name="Lui A."/>
            <person name="MacDonald P."/>
            <person name="Magnisalis V."/>
            <person name="Maru K."/>
            <person name="Matthews C."/>
            <person name="McCusker W."/>
            <person name="McDonough S."/>
            <person name="Mehta T."/>
            <person name="Meldrim J."/>
            <person name="Meneus L."/>
            <person name="Mihai O."/>
            <person name="Mihalev A."/>
            <person name="Mihova T."/>
            <person name="Mittelman R."/>
            <person name="Mlenga V."/>
            <person name="Montmayeur A."/>
            <person name="Mulrain L."/>
            <person name="Navidi A."/>
            <person name="Naylor J."/>
            <person name="Negash T."/>
            <person name="Nguyen T."/>
            <person name="Nguyen N."/>
            <person name="Nicol R."/>
            <person name="Norbu C."/>
            <person name="Norbu N."/>
            <person name="Novod N."/>
            <person name="O'Neill B."/>
            <person name="Osman S."/>
            <person name="Markiewicz E."/>
            <person name="Oyono O.L."/>
            <person name="Patti C."/>
            <person name="Phunkhang P."/>
            <person name="Pierre F."/>
            <person name="Priest M."/>
            <person name="Raghuraman S."/>
            <person name="Rege F."/>
            <person name="Reyes R."/>
            <person name="Rise C."/>
            <person name="Rogov P."/>
            <person name="Ross K."/>
            <person name="Ryan E."/>
            <person name="Settipalli S."/>
            <person name="Shea T."/>
            <person name="Sherpa N."/>
            <person name="Shi L."/>
            <person name="Shih D."/>
            <person name="Sparrow T."/>
            <person name="Spaulding J."/>
            <person name="Stalker J."/>
            <person name="Stange-Thomann N."/>
            <person name="Stavropoulos S."/>
            <person name="Stone C."/>
            <person name="Strader C."/>
            <person name="Tesfaye S."/>
            <person name="Thomson T."/>
            <person name="Thoulutsang Y."/>
            <person name="Thoulutsang D."/>
            <person name="Topham K."/>
            <person name="Topping I."/>
            <person name="Tsamla T."/>
            <person name="Vassiliev H."/>
            <person name="Vo A."/>
            <person name="Wangchuk T."/>
            <person name="Wangdi T."/>
            <person name="Weiand M."/>
            <person name="Wilkinson J."/>
            <person name="Wilson A."/>
            <person name="Yadav S."/>
            <person name="Young G."/>
            <person name="Yu Q."/>
            <person name="Zembek L."/>
            <person name="Zhong D."/>
            <person name="Zimmer A."/>
            <person name="Zwirko Z."/>
            <person name="Jaffe D.B."/>
            <person name="Alvarez P."/>
            <person name="Brockman W."/>
            <person name="Butler J."/>
            <person name="Chin C."/>
            <person name="Gnerre S."/>
            <person name="Grabherr M."/>
            <person name="Kleber M."/>
            <person name="Mauceli E."/>
            <person name="MacCallum I."/>
        </authorList>
    </citation>
    <scope>NUCLEOTIDE SEQUENCE [LARGE SCALE GENOMIC DNA]</scope>
    <source>
        <strain evidence="3">Tai18E2 / Tucson 14021-0261.01</strain>
    </source>
</reference>
<keyword evidence="1" id="KW-1133">Transmembrane helix</keyword>
<name>B4PWB4_DROYA</name>
<dbReference type="AlphaFoldDB" id="B4PWB4"/>